<dbReference type="AlphaFoldDB" id="C0GAE6"/>
<name>C0GAE6_9HYPH</name>
<dbReference type="SUPFAM" id="SSF103642">
    <property type="entry name" value="Sec-C motif"/>
    <property type="match status" value="1"/>
</dbReference>
<evidence type="ECO:0000313" key="2">
    <source>
        <dbReference type="Proteomes" id="UP000003678"/>
    </source>
</evidence>
<dbReference type="Proteomes" id="UP000003678">
    <property type="component" value="Unassembled WGS sequence"/>
</dbReference>
<accession>C0GAE6</accession>
<reference evidence="1 2" key="1">
    <citation type="submission" date="2009-03" db="EMBL/GenBank/DDBJ databases">
        <authorList>
            <person name="Setubal J.C."/>
            <person name="Boyle S."/>
            <person name="Crasta O.R."/>
            <person name="Gillespie J.J."/>
            <person name="Kenyon R.W."/>
            <person name="Lu J."/>
            <person name="Mane S."/>
            <person name="Nagrani S."/>
            <person name="Shallom J.M."/>
            <person name="Shallom S."/>
            <person name="Shukla M."/>
            <person name="Snyder E.E."/>
            <person name="Sobral B.W."/>
            <person name="Wattam A.R."/>
            <person name="Will R."/>
            <person name="Williams K."/>
            <person name="Yoo H."/>
            <person name="Bruce D.H."/>
            <person name="Detter C."/>
            <person name="Munk C."/>
            <person name="Brettin T.S."/>
            <person name="Ficht T."/>
        </authorList>
    </citation>
    <scope>NUCLEOTIDE SEQUENCE [LARGE SCALE GENOMIC DNA]</scope>
    <source>
        <strain evidence="1 2">Cudo</strain>
    </source>
</reference>
<comment type="caution">
    <text evidence="1">The sequence shown here is derived from an EMBL/GenBank/DDBJ whole genome shotgun (WGS) entry which is preliminary data.</text>
</comment>
<dbReference type="EMBL" id="ACJD01000006">
    <property type="protein sequence ID" value="EEH13910.1"/>
    <property type="molecule type" value="Genomic_DNA"/>
</dbReference>
<protein>
    <submittedName>
        <fullName evidence="1">SecC motif-containing protein</fullName>
    </submittedName>
</protein>
<proteinExistence type="predicted"/>
<organism evidence="1 2">
    <name type="scientific">Brucella ceti str. Cudo</name>
    <dbReference type="NCBI Taxonomy" id="595497"/>
    <lineage>
        <taxon>Bacteria</taxon>
        <taxon>Pseudomonadati</taxon>
        <taxon>Pseudomonadota</taxon>
        <taxon>Alphaproteobacteria</taxon>
        <taxon>Hyphomicrobiales</taxon>
        <taxon>Brucellaceae</taxon>
        <taxon>Brucella/Ochrobactrum group</taxon>
        <taxon>Brucella</taxon>
    </lineage>
</organism>
<sequence>MTPHPSLSAPKIRPDLIRPVETMGPYDSCWCRSGKKYKWCHFRREQQKPINIFEIEAGMIAEFRDGYCSHPDPAADPCSATMTKAHTVQKKGGLAAIAEVGHALTVKPTMKEMIETEGNPQPRKIGANNASVFPGFCSRHDATLFKPIEGKSLALTKDTAFLFSYRAIAYERFAKAAQLRSTDIQREADRGHPFWKQAGVQMHLATAIAGIRIGMRDMDLWKDQFDVRLLSGARDDFHFVAVRFDQVLPIVACGAFHPEYDFQGKPLQRLGRDGVDFDHITLTVTAFEAQTILVFGWVGLEDGPAKALAESFVALDDTRKADALVRLLFIHTDNIFLRPSWWEALPETDRRTLNEMTRSGTTMRMRTGDEMANEATSLLSALVVEVVSSGHAFTESHSRWQQQLLKPRPRLVNVSTGVAKLLVSNAPPIRSKNSLT</sequence>
<gene>
    <name evidence="1" type="ORF">BCETI_6000902</name>
</gene>
<evidence type="ECO:0000313" key="1">
    <source>
        <dbReference type="EMBL" id="EEH13910.1"/>
    </source>
</evidence>